<dbReference type="GO" id="GO:0051015">
    <property type="term" value="F:actin filament binding"/>
    <property type="evidence" value="ECO:0007669"/>
    <property type="project" value="InterPro"/>
</dbReference>
<keyword evidence="2" id="KW-0963">Cytoplasm</keyword>
<name>A0A087TZL9_STEMI</name>
<dbReference type="PANTHER" id="PTHR46342:SF1">
    <property type="entry name" value="ALPHA-CATULIN"/>
    <property type="match status" value="1"/>
</dbReference>
<evidence type="ECO:0000313" key="4">
    <source>
        <dbReference type="Proteomes" id="UP000054359"/>
    </source>
</evidence>
<proteinExistence type="predicted"/>
<dbReference type="Proteomes" id="UP000054359">
    <property type="component" value="Unassembled WGS sequence"/>
</dbReference>
<dbReference type="PANTHER" id="PTHR46342">
    <property type="entry name" value="ALPHA-CATULIN"/>
    <property type="match status" value="1"/>
</dbReference>
<dbReference type="Gene3D" id="6.10.250.2510">
    <property type="match status" value="1"/>
</dbReference>
<dbReference type="SUPFAM" id="SSF47220">
    <property type="entry name" value="alpha-catenin/vinculin-like"/>
    <property type="match status" value="1"/>
</dbReference>
<dbReference type="InterPro" id="IPR030045">
    <property type="entry name" value="CTNNAL1"/>
</dbReference>
<organism evidence="3 4">
    <name type="scientific">Stegodyphus mimosarum</name>
    <name type="common">African social velvet spider</name>
    <dbReference type="NCBI Taxonomy" id="407821"/>
    <lineage>
        <taxon>Eukaryota</taxon>
        <taxon>Metazoa</taxon>
        <taxon>Ecdysozoa</taxon>
        <taxon>Arthropoda</taxon>
        <taxon>Chelicerata</taxon>
        <taxon>Arachnida</taxon>
        <taxon>Araneae</taxon>
        <taxon>Araneomorphae</taxon>
        <taxon>Entelegynae</taxon>
        <taxon>Eresoidea</taxon>
        <taxon>Eresidae</taxon>
        <taxon>Stegodyphus</taxon>
    </lineage>
</organism>
<feature type="non-terminal residue" evidence="3">
    <location>
        <position position="1"/>
    </location>
</feature>
<dbReference type="GO" id="GO:0005737">
    <property type="term" value="C:cytoplasm"/>
    <property type="evidence" value="ECO:0007669"/>
    <property type="project" value="UniProtKB-SubCell"/>
</dbReference>
<dbReference type="EMBL" id="KK117466">
    <property type="protein sequence ID" value="KFM70558.1"/>
    <property type="molecule type" value="Genomic_DNA"/>
</dbReference>
<sequence length="142" mass="16033">LIGAPYRERLTSTLDTIIEKTQDFTDSAYTSHAHREKILLLCDRARLELNQLLRVGVNLDQAGCSSPTEDLEAAILQILRASKDLKQELQDAALDQAQELVKLFDEVHILSYLKTSAIAGDKDKLEEFSEKFSEYAEHVQDV</sequence>
<gene>
    <name evidence="3" type="ORF">X975_09462</name>
</gene>
<accession>A0A087TZL9</accession>
<evidence type="ECO:0000313" key="3">
    <source>
        <dbReference type="EMBL" id="KFM70558.1"/>
    </source>
</evidence>
<dbReference type="GO" id="GO:0007155">
    <property type="term" value="P:cell adhesion"/>
    <property type="evidence" value="ECO:0007669"/>
    <property type="project" value="InterPro"/>
</dbReference>
<evidence type="ECO:0000256" key="1">
    <source>
        <dbReference type="ARBA" id="ARBA00004496"/>
    </source>
</evidence>
<dbReference type="STRING" id="407821.A0A087TZL9"/>
<protein>
    <submittedName>
        <fullName evidence="3">Alpha-catulin</fullName>
    </submittedName>
</protein>
<dbReference type="InterPro" id="IPR036723">
    <property type="entry name" value="Alpha-catenin/vinculin-like_sf"/>
</dbReference>
<dbReference type="GO" id="GO:0007266">
    <property type="term" value="P:Rho protein signal transduction"/>
    <property type="evidence" value="ECO:0007669"/>
    <property type="project" value="InterPro"/>
</dbReference>
<reference evidence="3 4" key="1">
    <citation type="submission" date="2013-11" db="EMBL/GenBank/DDBJ databases">
        <title>Genome sequencing of Stegodyphus mimosarum.</title>
        <authorList>
            <person name="Bechsgaard J."/>
        </authorList>
    </citation>
    <scope>NUCLEOTIDE SEQUENCE [LARGE SCALE GENOMIC DNA]</scope>
</reference>
<dbReference type="AlphaFoldDB" id="A0A087TZL9"/>
<evidence type="ECO:0000256" key="2">
    <source>
        <dbReference type="ARBA" id="ARBA00022490"/>
    </source>
</evidence>
<comment type="subcellular location">
    <subcellularLocation>
        <location evidence="1">Cytoplasm</location>
    </subcellularLocation>
</comment>
<dbReference type="OrthoDB" id="9933814at2759"/>
<keyword evidence="4" id="KW-1185">Reference proteome</keyword>
<feature type="non-terminal residue" evidence="3">
    <location>
        <position position="142"/>
    </location>
</feature>